<feature type="compositionally biased region" description="Acidic residues" evidence="1">
    <location>
        <begin position="120"/>
        <end position="133"/>
    </location>
</feature>
<feature type="domain" description="WRKY19-like zinc finger" evidence="2">
    <location>
        <begin position="197"/>
        <end position="220"/>
    </location>
</feature>
<protein>
    <recommendedName>
        <fullName evidence="2">WRKY19-like zinc finger domain-containing protein</fullName>
    </recommendedName>
</protein>
<dbReference type="PANTHER" id="PTHR31827">
    <property type="entry name" value="EMB|CAB89363.1"/>
    <property type="match status" value="1"/>
</dbReference>
<feature type="compositionally biased region" description="Low complexity" evidence="1">
    <location>
        <begin position="302"/>
        <end position="315"/>
    </location>
</feature>
<feature type="region of interest" description="Disordered" evidence="1">
    <location>
        <begin position="250"/>
        <end position="315"/>
    </location>
</feature>
<dbReference type="InterPro" id="IPR056866">
    <property type="entry name" value="Znf_WRKY19"/>
</dbReference>
<dbReference type="AlphaFoldDB" id="A0A8K1CFV1"/>
<keyword evidence="4" id="KW-1185">Reference proteome</keyword>
<feature type="domain" description="WRKY19-like zinc finger" evidence="2">
    <location>
        <begin position="150"/>
        <end position="172"/>
    </location>
</feature>
<feature type="region of interest" description="Disordered" evidence="1">
    <location>
        <begin position="116"/>
        <end position="144"/>
    </location>
</feature>
<dbReference type="EMBL" id="SPLM01000074">
    <property type="protein sequence ID" value="TMW62253.1"/>
    <property type="molecule type" value="Genomic_DNA"/>
</dbReference>
<dbReference type="PANTHER" id="PTHR31827:SF1">
    <property type="entry name" value="EMB|CAB89363.1"/>
    <property type="match status" value="1"/>
</dbReference>
<evidence type="ECO:0000313" key="4">
    <source>
        <dbReference type="Proteomes" id="UP000794436"/>
    </source>
</evidence>
<organism evidence="3 4">
    <name type="scientific">Pythium oligandrum</name>
    <name type="common">Mycoparasitic fungus</name>
    <dbReference type="NCBI Taxonomy" id="41045"/>
    <lineage>
        <taxon>Eukaryota</taxon>
        <taxon>Sar</taxon>
        <taxon>Stramenopiles</taxon>
        <taxon>Oomycota</taxon>
        <taxon>Peronosporomycetes</taxon>
        <taxon>Pythiales</taxon>
        <taxon>Pythiaceae</taxon>
        <taxon>Pythium</taxon>
    </lineage>
</organism>
<proteinExistence type="predicted"/>
<sequence>MRTKEALDRETQEEQERTWIHLLHQQNPPLSTSSGLIPLAPMVSHTASPLVAARAAAASMALHVNTASTPTASGSSWALPSLTTEGARTTETVYGGMVRLEKKTYNTGLLELLPKRRRDDEDDVDEEFQEDDAEAKTAGGGGSKRACLPKKCDFPMCKNSSRSRGFCYSHGGGRRCRVDGCCNGAVSRDLCKRHGGGRRCRIAGCKSSSESGGLCYSHGGGRRCNLSWCNARAKKGGYCAAHVDNRDAPPPADLVESSPEPATTKPVASVPQDTVNPLVIETLLSLSKSPPQSETEEDSEASRSPTSPASSLLSPRLSNPYALASILN</sequence>
<reference evidence="3" key="1">
    <citation type="submission" date="2019-03" db="EMBL/GenBank/DDBJ databases">
        <title>Long read genome sequence of the mycoparasitic Pythium oligandrum ATCC 38472 isolated from sugarbeet rhizosphere.</title>
        <authorList>
            <person name="Gaulin E."/>
        </authorList>
    </citation>
    <scope>NUCLEOTIDE SEQUENCE</scope>
    <source>
        <strain evidence="3">ATCC 38472_TT</strain>
    </source>
</reference>
<feature type="compositionally biased region" description="Polar residues" evidence="1">
    <location>
        <begin position="284"/>
        <end position="293"/>
    </location>
</feature>
<dbReference type="Proteomes" id="UP000794436">
    <property type="component" value="Unassembled WGS sequence"/>
</dbReference>
<accession>A0A8K1CFV1</accession>
<evidence type="ECO:0000256" key="1">
    <source>
        <dbReference type="SAM" id="MobiDB-lite"/>
    </source>
</evidence>
<dbReference type="OrthoDB" id="121595at2759"/>
<comment type="caution">
    <text evidence="3">The sequence shown here is derived from an EMBL/GenBank/DDBJ whole genome shotgun (WGS) entry which is preliminary data.</text>
</comment>
<evidence type="ECO:0000313" key="3">
    <source>
        <dbReference type="EMBL" id="TMW62253.1"/>
    </source>
</evidence>
<gene>
    <name evidence="3" type="ORF">Poli38472_009746</name>
</gene>
<name>A0A8K1CFV1_PYTOL</name>
<evidence type="ECO:0000259" key="2">
    <source>
        <dbReference type="Pfam" id="PF24906"/>
    </source>
</evidence>
<dbReference type="Pfam" id="PF24906">
    <property type="entry name" value="Zf_WRKY19"/>
    <property type="match status" value="2"/>
</dbReference>